<dbReference type="CDD" id="cd11386">
    <property type="entry name" value="MCP_signal"/>
    <property type="match status" value="1"/>
</dbReference>
<evidence type="ECO:0000259" key="11">
    <source>
        <dbReference type="PROSITE" id="PS50885"/>
    </source>
</evidence>
<dbReference type="Pfam" id="PF08269">
    <property type="entry name" value="dCache_2"/>
    <property type="match status" value="1"/>
</dbReference>
<keyword evidence="4 9" id="KW-1133">Transmembrane helix</keyword>
<evidence type="ECO:0000313" key="12">
    <source>
        <dbReference type="EMBL" id="PSW06013.1"/>
    </source>
</evidence>
<evidence type="ECO:0000256" key="6">
    <source>
        <dbReference type="ARBA" id="ARBA00023224"/>
    </source>
</evidence>
<dbReference type="SUPFAM" id="SSF58104">
    <property type="entry name" value="Methyl-accepting chemotaxis protein (MCP) signaling domain"/>
    <property type="match status" value="1"/>
</dbReference>
<dbReference type="PANTHER" id="PTHR32089:SF55">
    <property type="entry name" value="METHYL ACCEPTING SENSORY TRANSDUCER WITH CACHE_2 SMALL MOLECULE BINDING DOMAIN"/>
    <property type="match status" value="1"/>
</dbReference>
<dbReference type="InterPro" id="IPR004089">
    <property type="entry name" value="MCPsignal_dom"/>
</dbReference>
<comment type="subcellular location">
    <subcellularLocation>
        <location evidence="1">Cell membrane</location>
        <topology evidence="1">Multi-pass membrane protein</topology>
    </subcellularLocation>
</comment>
<proteinExistence type="inferred from homology"/>
<gene>
    <name evidence="12" type="ORF">C9I89_05720</name>
</gene>
<keyword evidence="6 8" id="KW-0807">Transducer</keyword>
<organism evidence="12 13">
    <name type="scientific">Photobacterium lipolyticum</name>
    <dbReference type="NCBI Taxonomy" id="266810"/>
    <lineage>
        <taxon>Bacteria</taxon>
        <taxon>Pseudomonadati</taxon>
        <taxon>Pseudomonadota</taxon>
        <taxon>Gammaproteobacteria</taxon>
        <taxon>Vibrionales</taxon>
        <taxon>Vibrionaceae</taxon>
        <taxon>Photobacterium</taxon>
    </lineage>
</organism>
<dbReference type="PANTHER" id="PTHR32089">
    <property type="entry name" value="METHYL-ACCEPTING CHEMOTAXIS PROTEIN MCPB"/>
    <property type="match status" value="1"/>
</dbReference>
<dbReference type="GO" id="GO:0007165">
    <property type="term" value="P:signal transduction"/>
    <property type="evidence" value="ECO:0007669"/>
    <property type="project" value="UniProtKB-KW"/>
</dbReference>
<dbReference type="PRINTS" id="PR00260">
    <property type="entry name" value="CHEMTRNSDUCR"/>
</dbReference>
<sequence>MHKLKLKSKLLLLSLVPLFIIMSVAIGIISTLENKALEEEVVHFKERSISERQNQLKDAVNINKHAVENILAANSDKMQAIKQIRKLLIPLRFAINNTGYIFIYDKNGNNIVHAGSPDKQDKNHRGMTDPNGVKILDELYQAAQQGGGFVNYVHPKNGNPTPQPKLSYSASVKNTDWYIGTGIYIDDIDNEVAQYQQLSTEAMQERLKFVLLSSIVIVVFSIIAILFIANRMTHSVQNMVDTLNDIADGEGDLTRRLEVKGDDEIAQLGHAFNRFAGKLQSIISQVADVTEQVTGAAKNINDQTISLTRQLQVHNNETEQVVTAVTEMSSAASEVAMNANEVSNATSNASQDSLVAQQRVDTSVVSITALVEEVDQAGQHIHSLHQQSQKIDNVLKVIGEIAEQTNLLALNAAIEAARAGEQGRGFAVVADEVRGLASRTQSSTKEIKEMLDELHRLVGQAVSSMDHSQSTCHEAVNAANSITDSLSSVTGAVEAINDMTSHIATAATEQSSVTDEINRNMVAIQDIVSELIHSSSTSEQVVNELNHAGSELKQLVGQFKTS</sequence>
<evidence type="ECO:0000313" key="13">
    <source>
        <dbReference type="Proteomes" id="UP000240904"/>
    </source>
</evidence>
<dbReference type="GO" id="GO:0005886">
    <property type="term" value="C:plasma membrane"/>
    <property type="evidence" value="ECO:0007669"/>
    <property type="project" value="UniProtKB-SubCell"/>
</dbReference>
<dbReference type="SMART" id="SM00304">
    <property type="entry name" value="HAMP"/>
    <property type="match status" value="1"/>
</dbReference>
<reference evidence="12 13" key="1">
    <citation type="submission" date="2018-03" db="EMBL/GenBank/DDBJ databases">
        <title>Whole genome sequencing of Histamine producing bacteria.</title>
        <authorList>
            <person name="Butler K."/>
        </authorList>
    </citation>
    <scope>NUCLEOTIDE SEQUENCE [LARGE SCALE GENOMIC DNA]</scope>
    <source>
        <strain evidence="12 13">DSM 16190</strain>
    </source>
</reference>
<dbReference type="PROSITE" id="PS50111">
    <property type="entry name" value="CHEMOTAXIS_TRANSDUC_2"/>
    <property type="match status" value="1"/>
</dbReference>
<evidence type="ECO:0000256" key="4">
    <source>
        <dbReference type="ARBA" id="ARBA00022989"/>
    </source>
</evidence>
<evidence type="ECO:0000256" key="3">
    <source>
        <dbReference type="ARBA" id="ARBA00022692"/>
    </source>
</evidence>
<keyword evidence="2" id="KW-1003">Cell membrane</keyword>
<evidence type="ECO:0000256" key="5">
    <source>
        <dbReference type="ARBA" id="ARBA00023136"/>
    </source>
</evidence>
<dbReference type="SMART" id="SM00283">
    <property type="entry name" value="MA"/>
    <property type="match status" value="1"/>
</dbReference>
<dbReference type="SMART" id="SM01049">
    <property type="entry name" value="Cache_2"/>
    <property type="match status" value="1"/>
</dbReference>
<evidence type="ECO:0000256" key="7">
    <source>
        <dbReference type="ARBA" id="ARBA00029447"/>
    </source>
</evidence>
<dbReference type="PROSITE" id="PS50885">
    <property type="entry name" value="HAMP"/>
    <property type="match status" value="1"/>
</dbReference>
<dbReference type="InterPro" id="IPR004090">
    <property type="entry name" value="Chemotax_Me-accpt_rcpt"/>
</dbReference>
<dbReference type="RefSeq" id="WP_107282393.1">
    <property type="nucleotide sequence ID" value="NZ_PYMC01000003.1"/>
</dbReference>
<feature type="domain" description="Methyl-accepting transducer" evidence="10">
    <location>
        <begin position="289"/>
        <end position="525"/>
    </location>
</feature>
<dbReference type="Pfam" id="PF00672">
    <property type="entry name" value="HAMP"/>
    <property type="match status" value="1"/>
</dbReference>
<name>A0A2T3N139_9GAMM</name>
<evidence type="ECO:0000256" key="8">
    <source>
        <dbReference type="PROSITE-ProRule" id="PRU00284"/>
    </source>
</evidence>
<dbReference type="CDD" id="cd06225">
    <property type="entry name" value="HAMP"/>
    <property type="match status" value="1"/>
</dbReference>
<comment type="similarity">
    <text evidence="7">Belongs to the methyl-accepting chemotaxis (MCP) protein family.</text>
</comment>
<feature type="domain" description="HAMP" evidence="11">
    <location>
        <begin position="230"/>
        <end position="284"/>
    </location>
</feature>
<dbReference type="InterPro" id="IPR033480">
    <property type="entry name" value="sCache_2"/>
</dbReference>
<dbReference type="OrthoDB" id="2489132at2"/>
<evidence type="ECO:0000256" key="2">
    <source>
        <dbReference type="ARBA" id="ARBA00022475"/>
    </source>
</evidence>
<dbReference type="InterPro" id="IPR004010">
    <property type="entry name" value="Double_Cache_2"/>
</dbReference>
<dbReference type="Gene3D" id="1.10.287.950">
    <property type="entry name" value="Methyl-accepting chemotaxis protein"/>
    <property type="match status" value="1"/>
</dbReference>
<evidence type="ECO:0000259" key="10">
    <source>
        <dbReference type="PROSITE" id="PS50111"/>
    </source>
</evidence>
<protein>
    <submittedName>
        <fullName evidence="12">Chemotaxis protein</fullName>
    </submittedName>
</protein>
<dbReference type="GO" id="GO:0004888">
    <property type="term" value="F:transmembrane signaling receptor activity"/>
    <property type="evidence" value="ECO:0007669"/>
    <property type="project" value="InterPro"/>
</dbReference>
<evidence type="ECO:0000256" key="9">
    <source>
        <dbReference type="SAM" id="Phobius"/>
    </source>
</evidence>
<feature type="transmembrane region" description="Helical" evidence="9">
    <location>
        <begin position="209"/>
        <end position="229"/>
    </location>
</feature>
<dbReference type="AlphaFoldDB" id="A0A2T3N139"/>
<keyword evidence="13" id="KW-1185">Reference proteome</keyword>
<keyword evidence="5 9" id="KW-0472">Membrane</keyword>
<dbReference type="FunFam" id="1.10.287.950:FF:000001">
    <property type="entry name" value="Methyl-accepting chemotaxis sensory transducer"/>
    <property type="match status" value="1"/>
</dbReference>
<dbReference type="EMBL" id="PYMC01000003">
    <property type="protein sequence ID" value="PSW06013.1"/>
    <property type="molecule type" value="Genomic_DNA"/>
</dbReference>
<dbReference type="InterPro" id="IPR003660">
    <property type="entry name" value="HAMP_dom"/>
</dbReference>
<evidence type="ECO:0000256" key="1">
    <source>
        <dbReference type="ARBA" id="ARBA00004651"/>
    </source>
</evidence>
<accession>A0A2T3N139</accession>
<dbReference type="Pfam" id="PF00015">
    <property type="entry name" value="MCPsignal"/>
    <property type="match status" value="1"/>
</dbReference>
<comment type="caution">
    <text evidence="12">The sequence shown here is derived from an EMBL/GenBank/DDBJ whole genome shotgun (WGS) entry which is preliminary data.</text>
</comment>
<dbReference type="GO" id="GO:0006935">
    <property type="term" value="P:chemotaxis"/>
    <property type="evidence" value="ECO:0007669"/>
    <property type="project" value="InterPro"/>
</dbReference>
<dbReference type="Proteomes" id="UP000240904">
    <property type="component" value="Unassembled WGS sequence"/>
</dbReference>
<keyword evidence="3 9" id="KW-0812">Transmembrane</keyword>
<dbReference type="Gene3D" id="3.30.450.20">
    <property type="entry name" value="PAS domain"/>
    <property type="match status" value="1"/>
</dbReference>